<dbReference type="Gene3D" id="3.20.10.10">
    <property type="entry name" value="D-amino Acid Aminotransferase, subunit A, domain 2"/>
    <property type="match status" value="1"/>
</dbReference>
<dbReference type="InterPro" id="IPR001544">
    <property type="entry name" value="Aminotrans_IV"/>
</dbReference>
<dbReference type="OrthoDB" id="511368at2759"/>
<sequence length="300" mass="32190">MALTPHEFLLATPRGAYTTVLVRDGTRLVNWARHVERLERSLLAMQTAFDGFYDAYYAWKEASRAAESMLLRSLLGPPIRAALQAAHAAQTAAGDLMLMIVMVPAPAQPSGLDVRVHVHPYSSSTQAGSAVILGGPRSVPIGKDTGWVTERQMLEQQRGDAVEVLLCSEEGGVLEGLVTNFFVVAAPSDGAAAPILWTAGMHDGAVWGTVRAQVLEACAQLGIQVVEQAPRMHSRHTWTEAFLTNGLRTVQPLTSISCGAANVWGHKRWELRFPEAPGPITAAVHAALLPLLPAVDVADL</sequence>
<keyword evidence="2" id="KW-1185">Reference proteome</keyword>
<name>A0A9D4TVJ1_CHLVU</name>
<evidence type="ECO:0000313" key="1">
    <source>
        <dbReference type="EMBL" id="KAI3435918.1"/>
    </source>
</evidence>
<reference evidence="1" key="2">
    <citation type="submission" date="2020-11" db="EMBL/GenBank/DDBJ databases">
        <authorList>
            <person name="Cecchin M."/>
            <person name="Marcolungo L."/>
            <person name="Rossato M."/>
            <person name="Girolomoni L."/>
            <person name="Cosentino E."/>
            <person name="Cuine S."/>
            <person name="Li-Beisson Y."/>
            <person name="Delledonne M."/>
            <person name="Ballottari M."/>
        </authorList>
    </citation>
    <scope>NUCLEOTIDE SEQUENCE</scope>
    <source>
        <strain evidence="1">211/11P</strain>
        <tissue evidence="1">Whole cell</tissue>
    </source>
</reference>
<proteinExistence type="predicted"/>
<dbReference type="SUPFAM" id="SSF56752">
    <property type="entry name" value="D-aminoacid aminotransferase-like PLP-dependent enzymes"/>
    <property type="match status" value="1"/>
</dbReference>
<protein>
    <recommendedName>
        <fullName evidence="3">Aminotransferase class IV</fullName>
    </recommendedName>
</protein>
<evidence type="ECO:0000313" key="2">
    <source>
        <dbReference type="Proteomes" id="UP001055712"/>
    </source>
</evidence>
<dbReference type="InterPro" id="IPR043132">
    <property type="entry name" value="BCAT-like_C"/>
</dbReference>
<dbReference type="PANTHER" id="PTHR47703">
    <property type="entry name" value="D-AMINOACID AMINOTRANSFERASE-LIKE PLP-DEPENDENT ENZYMES SUPERFAMILY PROTEIN"/>
    <property type="match status" value="1"/>
</dbReference>
<dbReference type="GO" id="GO:0003824">
    <property type="term" value="F:catalytic activity"/>
    <property type="evidence" value="ECO:0007669"/>
    <property type="project" value="InterPro"/>
</dbReference>
<dbReference type="Proteomes" id="UP001055712">
    <property type="component" value="Unassembled WGS sequence"/>
</dbReference>
<evidence type="ECO:0008006" key="3">
    <source>
        <dbReference type="Google" id="ProtNLM"/>
    </source>
</evidence>
<comment type="caution">
    <text evidence="1">The sequence shown here is derived from an EMBL/GenBank/DDBJ whole genome shotgun (WGS) entry which is preliminary data.</text>
</comment>
<accession>A0A9D4TVJ1</accession>
<dbReference type="InterPro" id="IPR036038">
    <property type="entry name" value="Aminotransferase-like"/>
</dbReference>
<gene>
    <name evidence="1" type="ORF">D9Q98_001976</name>
</gene>
<reference evidence="1" key="1">
    <citation type="journal article" date="2019" name="Plant J.">
        <title>Chlorella vulgaris genome assembly and annotation reveals the molecular basis for metabolic acclimation to high light conditions.</title>
        <authorList>
            <person name="Cecchin M."/>
            <person name="Marcolungo L."/>
            <person name="Rossato M."/>
            <person name="Girolomoni L."/>
            <person name="Cosentino E."/>
            <person name="Cuine S."/>
            <person name="Li-Beisson Y."/>
            <person name="Delledonne M."/>
            <person name="Ballottari M."/>
        </authorList>
    </citation>
    <scope>NUCLEOTIDE SEQUENCE</scope>
    <source>
        <strain evidence="1">211/11P</strain>
    </source>
</reference>
<organism evidence="1 2">
    <name type="scientific">Chlorella vulgaris</name>
    <name type="common">Green alga</name>
    <dbReference type="NCBI Taxonomy" id="3077"/>
    <lineage>
        <taxon>Eukaryota</taxon>
        <taxon>Viridiplantae</taxon>
        <taxon>Chlorophyta</taxon>
        <taxon>core chlorophytes</taxon>
        <taxon>Trebouxiophyceae</taxon>
        <taxon>Chlorellales</taxon>
        <taxon>Chlorellaceae</taxon>
        <taxon>Chlorella clade</taxon>
        <taxon>Chlorella</taxon>
    </lineage>
</organism>
<dbReference type="Pfam" id="PF01063">
    <property type="entry name" value="Aminotran_4"/>
    <property type="match status" value="1"/>
</dbReference>
<dbReference type="EMBL" id="SIDB01000002">
    <property type="protein sequence ID" value="KAI3435918.1"/>
    <property type="molecule type" value="Genomic_DNA"/>
</dbReference>
<dbReference type="AlphaFoldDB" id="A0A9D4TVJ1"/>
<dbReference type="PANTHER" id="PTHR47703:SF2">
    <property type="entry name" value="D-AMINOACID AMINOTRANSFERASE-LIKE PLP-DEPENDENT ENZYMES SUPERFAMILY PROTEIN"/>
    <property type="match status" value="1"/>
</dbReference>